<accession>A0ABV5QWF1</accession>
<feature type="signal peptide" evidence="1">
    <location>
        <begin position="1"/>
        <end position="32"/>
    </location>
</feature>
<comment type="caution">
    <text evidence="2">The sequence shown here is derived from an EMBL/GenBank/DDBJ whole genome shotgun (WGS) entry which is preliminary data.</text>
</comment>
<dbReference type="RefSeq" id="WP_345486536.1">
    <property type="nucleotide sequence ID" value="NZ_BAAAWU010000001.1"/>
</dbReference>
<dbReference type="EMBL" id="JBHMCT010000018">
    <property type="protein sequence ID" value="MFB9557709.1"/>
    <property type="molecule type" value="Genomic_DNA"/>
</dbReference>
<proteinExistence type="predicted"/>
<evidence type="ECO:0000313" key="2">
    <source>
        <dbReference type="EMBL" id="MFB9557709.1"/>
    </source>
</evidence>
<sequence length="61" mass="6185">MSVERNTGVRRTVRQFALALVACLAVAGGAVAAVGGQGDAPVQQLVVADDNWPIQTPAPGN</sequence>
<dbReference type="Proteomes" id="UP001589716">
    <property type="component" value="Unassembled WGS sequence"/>
</dbReference>
<protein>
    <submittedName>
        <fullName evidence="2">Uncharacterized protein</fullName>
    </submittedName>
</protein>
<organism evidence="2 3">
    <name type="scientific">Streptomyces roseoviridis</name>
    <dbReference type="NCBI Taxonomy" id="67361"/>
    <lineage>
        <taxon>Bacteria</taxon>
        <taxon>Bacillati</taxon>
        <taxon>Actinomycetota</taxon>
        <taxon>Actinomycetes</taxon>
        <taxon>Kitasatosporales</taxon>
        <taxon>Streptomycetaceae</taxon>
        <taxon>Streptomyces</taxon>
    </lineage>
</organism>
<gene>
    <name evidence="2" type="ORF">ACFFTP_26425</name>
</gene>
<name>A0ABV5QWF1_9ACTN</name>
<feature type="chain" id="PRO_5046830159" evidence="1">
    <location>
        <begin position="33"/>
        <end position="61"/>
    </location>
</feature>
<evidence type="ECO:0000313" key="3">
    <source>
        <dbReference type="Proteomes" id="UP001589716"/>
    </source>
</evidence>
<keyword evidence="3" id="KW-1185">Reference proteome</keyword>
<reference evidence="2 3" key="1">
    <citation type="submission" date="2024-09" db="EMBL/GenBank/DDBJ databases">
        <authorList>
            <person name="Sun Q."/>
            <person name="Mori K."/>
        </authorList>
    </citation>
    <scope>NUCLEOTIDE SEQUENCE [LARGE SCALE GENOMIC DNA]</scope>
    <source>
        <strain evidence="2 3">JCM 4414</strain>
    </source>
</reference>
<evidence type="ECO:0000256" key="1">
    <source>
        <dbReference type="SAM" id="SignalP"/>
    </source>
</evidence>
<keyword evidence="1" id="KW-0732">Signal</keyword>